<dbReference type="AlphaFoldDB" id="A0A7J8T6Z4"/>
<organism evidence="1 2">
    <name type="scientific">Gossypium davidsonii</name>
    <name type="common">Davidson's cotton</name>
    <name type="synonym">Gossypium klotzschianum subsp. davidsonii</name>
    <dbReference type="NCBI Taxonomy" id="34287"/>
    <lineage>
        <taxon>Eukaryota</taxon>
        <taxon>Viridiplantae</taxon>
        <taxon>Streptophyta</taxon>
        <taxon>Embryophyta</taxon>
        <taxon>Tracheophyta</taxon>
        <taxon>Spermatophyta</taxon>
        <taxon>Magnoliopsida</taxon>
        <taxon>eudicotyledons</taxon>
        <taxon>Gunneridae</taxon>
        <taxon>Pentapetalae</taxon>
        <taxon>rosids</taxon>
        <taxon>malvids</taxon>
        <taxon>Malvales</taxon>
        <taxon>Malvaceae</taxon>
        <taxon>Malvoideae</taxon>
        <taxon>Gossypium</taxon>
    </lineage>
</organism>
<accession>A0A7J8T6Z4</accession>
<sequence length="42" mass="5232">MDVNMIFPWMIWMSRLHNRNCRSETKMVPHLQRRKKMDDGIE</sequence>
<evidence type="ECO:0000313" key="1">
    <source>
        <dbReference type="EMBL" id="MBA0634158.1"/>
    </source>
</evidence>
<name>A0A7J8T6Z4_GOSDV</name>
<keyword evidence="2" id="KW-1185">Reference proteome</keyword>
<dbReference type="Proteomes" id="UP000593561">
    <property type="component" value="Unassembled WGS sequence"/>
</dbReference>
<protein>
    <submittedName>
        <fullName evidence="1">Uncharacterized protein</fullName>
    </submittedName>
</protein>
<gene>
    <name evidence="1" type="ORF">Godav_000023</name>
</gene>
<comment type="caution">
    <text evidence="1">The sequence shown here is derived from an EMBL/GenBank/DDBJ whole genome shotgun (WGS) entry which is preliminary data.</text>
</comment>
<proteinExistence type="predicted"/>
<reference evidence="1 2" key="1">
    <citation type="journal article" date="2019" name="Genome Biol. Evol.">
        <title>Insights into the evolution of the New World diploid cottons (Gossypium, subgenus Houzingenia) based on genome sequencing.</title>
        <authorList>
            <person name="Grover C.E."/>
            <person name="Arick M.A. 2nd"/>
            <person name="Thrash A."/>
            <person name="Conover J.L."/>
            <person name="Sanders W.S."/>
            <person name="Peterson D.G."/>
            <person name="Frelichowski J.E."/>
            <person name="Scheffler J.A."/>
            <person name="Scheffler B.E."/>
            <person name="Wendel J.F."/>
        </authorList>
    </citation>
    <scope>NUCLEOTIDE SEQUENCE [LARGE SCALE GENOMIC DNA]</scope>
    <source>
        <strain evidence="1">27</strain>
        <tissue evidence="1">Leaf</tissue>
    </source>
</reference>
<evidence type="ECO:0000313" key="2">
    <source>
        <dbReference type="Proteomes" id="UP000593561"/>
    </source>
</evidence>
<dbReference type="EMBL" id="JABFAC010237147">
    <property type="protein sequence ID" value="MBA0634158.1"/>
    <property type="molecule type" value="Genomic_DNA"/>
</dbReference>